<dbReference type="PROSITE" id="PS00374">
    <property type="entry name" value="MGMT"/>
    <property type="match status" value="1"/>
</dbReference>
<comment type="similarity">
    <text evidence="2 9">Belongs to the MGMT family.</text>
</comment>
<dbReference type="InterPro" id="IPR001497">
    <property type="entry name" value="MethylDNA_cys_MeTrfase_AS"/>
</dbReference>
<evidence type="ECO:0000313" key="12">
    <source>
        <dbReference type="Proteomes" id="UP000195514"/>
    </source>
</evidence>
<accession>A0A1Y6K4R2</accession>
<keyword evidence="12" id="KW-1185">Reference proteome</keyword>
<keyword evidence="6 9" id="KW-0227">DNA damage</keyword>
<evidence type="ECO:0000256" key="7">
    <source>
        <dbReference type="ARBA" id="ARBA00023204"/>
    </source>
</evidence>
<dbReference type="Proteomes" id="UP000195514">
    <property type="component" value="Chromosome I"/>
</dbReference>
<dbReference type="Pfam" id="PF01035">
    <property type="entry name" value="DNA_binding_1"/>
    <property type="match status" value="1"/>
</dbReference>
<dbReference type="SUPFAM" id="SSF46767">
    <property type="entry name" value="Methylated DNA-protein cysteine methyltransferase, C-terminal domain"/>
    <property type="match status" value="1"/>
</dbReference>
<dbReference type="EMBL" id="LT859958">
    <property type="protein sequence ID" value="SMX54604.1"/>
    <property type="molecule type" value="Genomic_DNA"/>
</dbReference>
<dbReference type="AlphaFoldDB" id="A0A1Y6K4R2"/>
<dbReference type="InterPro" id="IPR036388">
    <property type="entry name" value="WH-like_DNA-bd_sf"/>
</dbReference>
<dbReference type="HAMAP" id="MF_00772">
    <property type="entry name" value="OGT"/>
    <property type="match status" value="1"/>
</dbReference>
<dbReference type="EC" id="2.1.1.63" evidence="9"/>
<evidence type="ECO:0000256" key="2">
    <source>
        <dbReference type="ARBA" id="ARBA00008711"/>
    </source>
</evidence>
<evidence type="ECO:0000256" key="8">
    <source>
        <dbReference type="ARBA" id="ARBA00049348"/>
    </source>
</evidence>
<sequence length="201" mass="21895">MRKVVFGNICSMIDATQINSVEEKRCCLGLTFVEITNSPIGPISFASGEHGLQGVAFSNLEEYKATLNQPDETPTLAGWETANKLLVEMNAYLSGLQREFTVDIDWSYIQGFQLQVLRITYEIPFGQVMSYGAIANQLGKPGAARAVGTALARNPIPIVIPCHRVIGSDHGLHGFGGGLDVKAYLLKLEGHTVINHRVIQP</sequence>
<keyword evidence="7 9" id="KW-0234">DNA repair</keyword>
<comment type="subcellular location">
    <subcellularLocation>
        <location evidence="9">Cytoplasm</location>
    </subcellularLocation>
</comment>
<organism evidence="11 12">
    <name type="scientific">Candidatus Brevifilum fermentans</name>
    <dbReference type="NCBI Taxonomy" id="1986204"/>
    <lineage>
        <taxon>Bacteria</taxon>
        <taxon>Bacillati</taxon>
        <taxon>Chloroflexota</taxon>
        <taxon>Anaerolineae</taxon>
        <taxon>Anaerolineales</taxon>
        <taxon>Anaerolineaceae</taxon>
        <taxon>Candidatus Brevifilum</taxon>
    </lineage>
</organism>
<dbReference type="CDD" id="cd06445">
    <property type="entry name" value="ATase"/>
    <property type="match status" value="1"/>
</dbReference>
<dbReference type="FunFam" id="1.10.10.10:FF:000214">
    <property type="entry name" value="Methylated-DNA--protein-cysteine methyltransferase"/>
    <property type="match status" value="1"/>
</dbReference>
<evidence type="ECO:0000256" key="3">
    <source>
        <dbReference type="ARBA" id="ARBA00022490"/>
    </source>
</evidence>
<dbReference type="GO" id="GO:0003908">
    <property type="term" value="F:methylated-DNA-[protein]-cysteine S-methyltransferase activity"/>
    <property type="evidence" value="ECO:0007669"/>
    <property type="project" value="UniProtKB-UniRule"/>
</dbReference>
<evidence type="ECO:0000313" key="11">
    <source>
        <dbReference type="EMBL" id="SMX54604.1"/>
    </source>
</evidence>
<evidence type="ECO:0000256" key="1">
    <source>
        <dbReference type="ARBA" id="ARBA00001286"/>
    </source>
</evidence>
<dbReference type="PANTHER" id="PTHR10815:SF13">
    <property type="entry name" value="METHYLATED-DNA--PROTEIN-CYSTEINE METHYLTRANSFERASE"/>
    <property type="match status" value="1"/>
</dbReference>
<comment type="function">
    <text evidence="9">Involved in the cellular defense against the biological effects of O6-methylguanine (O6-MeG) and O4-methylthymine (O4-MeT) in DNA. Repairs the methylated nucleobase in DNA by stoichiometrically transferring the methyl group to a cysteine residue in the enzyme. This is a suicide reaction: the enzyme is irreversibly inactivated.</text>
</comment>
<dbReference type="GO" id="GO:0006307">
    <property type="term" value="P:DNA alkylation repair"/>
    <property type="evidence" value="ECO:0007669"/>
    <property type="project" value="UniProtKB-UniRule"/>
</dbReference>
<protein>
    <recommendedName>
        <fullName evidence="9">Methylated-DNA--protein-cysteine methyltransferase</fullName>
        <ecNumber evidence="9">2.1.1.63</ecNumber>
    </recommendedName>
    <alternativeName>
        <fullName evidence="9">6-O-methylguanine-DNA methyltransferase</fullName>
        <shortName evidence="9">MGMT</shortName>
    </alternativeName>
    <alternativeName>
        <fullName evidence="9">O-6-methylguanine-DNA-alkyltransferase</fullName>
    </alternativeName>
</protein>
<dbReference type="Gene3D" id="1.10.10.10">
    <property type="entry name" value="Winged helix-like DNA-binding domain superfamily/Winged helix DNA-binding domain"/>
    <property type="match status" value="1"/>
</dbReference>
<dbReference type="NCBIfam" id="TIGR00589">
    <property type="entry name" value="ogt"/>
    <property type="match status" value="1"/>
</dbReference>
<dbReference type="InterPro" id="IPR023546">
    <property type="entry name" value="MGMT"/>
</dbReference>
<dbReference type="GO" id="GO:0032259">
    <property type="term" value="P:methylation"/>
    <property type="evidence" value="ECO:0007669"/>
    <property type="project" value="UniProtKB-KW"/>
</dbReference>
<keyword evidence="3 9" id="KW-0963">Cytoplasm</keyword>
<evidence type="ECO:0000256" key="9">
    <source>
        <dbReference type="HAMAP-Rule" id="MF_00772"/>
    </source>
</evidence>
<evidence type="ECO:0000259" key="10">
    <source>
        <dbReference type="Pfam" id="PF01035"/>
    </source>
</evidence>
<keyword evidence="5 9" id="KW-0808">Transferase</keyword>
<feature type="active site" description="Nucleophile; methyl group acceptor" evidence="9">
    <location>
        <position position="162"/>
    </location>
</feature>
<dbReference type="SUPFAM" id="SSF53155">
    <property type="entry name" value="Methylated DNA-protein cysteine methyltransferase domain"/>
    <property type="match status" value="1"/>
</dbReference>
<dbReference type="KEGG" id="abat:CFX1CAM_1539"/>
<evidence type="ECO:0000256" key="5">
    <source>
        <dbReference type="ARBA" id="ARBA00022679"/>
    </source>
</evidence>
<evidence type="ECO:0000256" key="6">
    <source>
        <dbReference type="ARBA" id="ARBA00022763"/>
    </source>
</evidence>
<gene>
    <name evidence="11" type="primary">ogt</name>
    <name evidence="11" type="ORF">CFX1CAM_1539</name>
</gene>
<proteinExistence type="inferred from homology"/>
<dbReference type="GO" id="GO:0005737">
    <property type="term" value="C:cytoplasm"/>
    <property type="evidence" value="ECO:0007669"/>
    <property type="project" value="UniProtKB-SubCell"/>
</dbReference>
<dbReference type="InterPro" id="IPR036631">
    <property type="entry name" value="MGMT_N_sf"/>
</dbReference>
<evidence type="ECO:0000256" key="4">
    <source>
        <dbReference type="ARBA" id="ARBA00022603"/>
    </source>
</evidence>
<keyword evidence="4 9" id="KW-0489">Methyltransferase</keyword>
<reference evidence="12" key="1">
    <citation type="submission" date="2017-05" db="EMBL/GenBank/DDBJ databases">
        <authorList>
            <person name="Kirkegaard R."/>
            <person name="Mcilroy J S."/>
        </authorList>
    </citation>
    <scope>NUCLEOTIDE SEQUENCE [LARGE SCALE GENOMIC DNA]</scope>
</reference>
<feature type="domain" description="Methylated-DNA-[protein]-cysteine S-methyltransferase DNA binding" evidence="10">
    <location>
        <begin position="112"/>
        <end position="190"/>
    </location>
</feature>
<dbReference type="InterPro" id="IPR036217">
    <property type="entry name" value="MethylDNA_cys_MeTrfase_DNAb"/>
</dbReference>
<comment type="miscellaneous">
    <text evidence="9">This enzyme catalyzes only one turnover and therefore is not strictly catalytic. According to one definition, an enzyme is a biocatalyst that acts repeatedly and over many reaction cycles.</text>
</comment>
<name>A0A1Y6K4R2_9CHLR</name>
<comment type="catalytic activity">
    <reaction evidence="1 9">
        <text>a 4-O-methyl-thymidine in DNA + L-cysteinyl-[protein] = a thymidine in DNA + S-methyl-L-cysteinyl-[protein]</text>
        <dbReference type="Rhea" id="RHEA:53428"/>
        <dbReference type="Rhea" id="RHEA-COMP:10131"/>
        <dbReference type="Rhea" id="RHEA-COMP:10132"/>
        <dbReference type="Rhea" id="RHEA-COMP:13555"/>
        <dbReference type="Rhea" id="RHEA-COMP:13556"/>
        <dbReference type="ChEBI" id="CHEBI:29950"/>
        <dbReference type="ChEBI" id="CHEBI:82612"/>
        <dbReference type="ChEBI" id="CHEBI:137386"/>
        <dbReference type="ChEBI" id="CHEBI:137387"/>
        <dbReference type="EC" id="2.1.1.63"/>
    </reaction>
</comment>
<dbReference type="PANTHER" id="PTHR10815">
    <property type="entry name" value="METHYLATED-DNA--PROTEIN-CYSTEINE METHYLTRANSFERASE"/>
    <property type="match status" value="1"/>
</dbReference>
<dbReference type="InterPro" id="IPR014048">
    <property type="entry name" value="MethylDNA_cys_MeTrfase_DNA-bd"/>
</dbReference>
<comment type="catalytic activity">
    <reaction evidence="8 9">
        <text>a 6-O-methyl-2'-deoxyguanosine in DNA + L-cysteinyl-[protein] = S-methyl-L-cysteinyl-[protein] + a 2'-deoxyguanosine in DNA</text>
        <dbReference type="Rhea" id="RHEA:24000"/>
        <dbReference type="Rhea" id="RHEA-COMP:10131"/>
        <dbReference type="Rhea" id="RHEA-COMP:10132"/>
        <dbReference type="Rhea" id="RHEA-COMP:11367"/>
        <dbReference type="Rhea" id="RHEA-COMP:11368"/>
        <dbReference type="ChEBI" id="CHEBI:29950"/>
        <dbReference type="ChEBI" id="CHEBI:82612"/>
        <dbReference type="ChEBI" id="CHEBI:85445"/>
        <dbReference type="ChEBI" id="CHEBI:85448"/>
        <dbReference type="EC" id="2.1.1.63"/>
    </reaction>
</comment>